<accession>A0A7G9WHX1</accession>
<keyword evidence="5 19" id="KW-0121">Carboxypeptidase</keyword>
<evidence type="ECO:0000256" key="10">
    <source>
        <dbReference type="ARBA" id="ARBA00022984"/>
    </source>
</evidence>
<evidence type="ECO:0000256" key="13">
    <source>
        <dbReference type="PIRSR" id="PIRSR618044-1"/>
    </source>
</evidence>
<dbReference type="GO" id="GO:0008360">
    <property type="term" value="P:regulation of cell shape"/>
    <property type="evidence" value="ECO:0007669"/>
    <property type="project" value="UniProtKB-KW"/>
</dbReference>
<feature type="transmembrane region" description="Helical" evidence="16">
    <location>
        <begin position="422"/>
        <end position="444"/>
    </location>
</feature>
<comment type="pathway">
    <text evidence="2">Cell wall biogenesis; peptidoglycan biosynthesis.</text>
</comment>
<feature type="signal peptide" evidence="17">
    <location>
        <begin position="1"/>
        <end position="24"/>
    </location>
</feature>
<keyword evidence="20" id="KW-1185">Reference proteome</keyword>
<dbReference type="InterPro" id="IPR018044">
    <property type="entry name" value="Peptidase_S11"/>
</dbReference>
<protein>
    <recommendedName>
        <fullName evidence="4">serine-type D-Ala-D-Ala carboxypeptidase</fullName>
        <ecNumber evidence="4">3.4.16.4</ecNumber>
    </recommendedName>
</protein>
<evidence type="ECO:0000313" key="19">
    <source>
        <dbReference type="EMBL" id="QNO18283.1"/>
    </source>
</evidence>
<evidence type="ECO:0000256" key="2">
    <source>
        <dbReference type="ARBA" id="ARBA00004752"/>
    </source>
</evidence>
<dbReference type="PANTHER" id="PTHR21581">
    <property type="entry name" value="D-ALANYL-D-ALANINE CARBOXYPEPTIDASE"/>
    <property type="match status" value="1"/>
</dbReference>
<comment type="catalytic activity">
    <reaction evidence="12">
        <text>Preferential cleavage: (Ac)2-L-Lys-D-Ala-|-D-Ala. Also transpeptidation of peptidyl-alanyl moieties that are N-acyl substituents of D-alanine.</text>
        <dbReference type="EC" id="3.4.16.4"/>
    </reaction>
</comment>
<comment type="similarity">
    <text evidence="3 15">Belongs to the peptidase S11 family.</text>
</comment>
<evidence type="ECO:0000256" key="15">
    <source>
        <dbReference type="RuleBase" id="RU004016"/>
    </source>
</evidence>
<keyword evidence="7 17" id="KW-0732">Signal</keyword>
<dbReference type="EMBL" id="CP060696">
    <property type="protein sequence ID" value="QNO18283.1"/>
    <property type="molecule type" value="Genomic_DNA"/>
</dbReference>
<evidence type="ECO:0000256" key="7">
    <source>
        <dbReference type="ARBA" id="ARBA00022729"/>
    </source>
</evidence>
<proteinExistence type="inferred from homology"/>
<keyword evidence="8" id="KW-0378">Hydrolase</keyword>
<keyword evidence="6" id="KW-0645">Protease</keyword>
<feature type="binding site" evidence="14">
    <location>
        <position position="259"/>
    </location>
    <ligand>
        <name>substrate</name>
    </ligand>
</feature>
<keyword evidence="16" id="KW-0812">Transmembrane</keyword>
<organism evidence="19 20">
    <name type="scientific">Caproicibacterium amylolyticum</name>
    <dbReference type="NCBI Taxonomy" id="2766537"/>
    <lineage>
        <taxon>Bacteria</taxon>
        <taxon>Bacillati</taxon>
        <taxon>Bacillota</taxon>
        <taxon>Clostridia</taxon>
        <taxon>Eubacteriales</taxon>
        <taxon>Oscillospiraceae</taxon>
        <taxon>Caproicibacterium</taxon>
    </lineage>
</organism>
<dbReference type="Pfam" id="PF00768">
    <property type="entry name" value="Peptidase_S11"/>
    <property type="match status" value="1"/>
</dbReference>
<dbReference type="AlphaFoldDB" id="A0A7G9WHX1"/>
<evidence type="ECO:0000256" key="17">
    <source>
        <dbReference type="SAM" id="SignalP"/>
    </source>
</evidence>
<dbReference type="InterPro" id="IPR012907">
    <property type="entry name" value="Peptidase_S11_C"/>
</dbReference>
<keyword evidence="10" id="KW-0573">Peptidoglycan synthesis</keyword>
<evidence type="ECO:0000256" key="16">
    <source>
        <dbReference type="SAM" id="Phobius"/>
    </source>
</evidence>
<dbReference type="InterPro" id="IPR015956">
    <property type="entry name" value="Peniciliin-bd_prot_C_sf"/>
</dbReference>
<dbReference type="PROSITE" id="PS51257">
    <property type="entry name" value="PROKAR_LIPOPROTEIN"/>
    <property type="match status" value="1"/>
</dbReference>
<evidence type="ECO:0000256" key="4">
    <source>
        <dbReference type="ARBA" id="ARBA00012448"/>
    </source>
</evidence>
<reference evidence="19 20" key="1">
    <citation type="submission" date="2020-08" db="EMBL/GenBank/DDBJ databases">
        <authorList>
            <person name="Ren C."/>
            <person name="Gu Y."/>
            <person name="Xu Y."/>
        </authorList>
    </citation>
    <scope>NUCLEOTIDE SEQUENCE [LARGE SCALE GENOMIC DNA]</scope>
    <source>
        <strain evidence="19 20">LBM18003</strain>
    </source>
</reference>
<feature type="active site" description="Proton acceptor" evidence="13">
    <location>
        <position position="84"/>
    </location>
</feature>
<dbReference type="GO" id="GO:0071555">
    <property type="term" value="P:cell wall organization"/>
    <property type="evidence" value="ECO:0007669"/>
    <property type="project" value="UniProtKB-KW"/>
</dbReference>
<dbReference type="KEGG" id="caml:H6X83_01050"/>
<evidence type="ECO:0000256" key="3">
    <source>
        <dbReference type="ARBA" id="ARBA00007164"/>
    </source>
</evidence>
<dbReference type="InterPro" id="IPR037167">
    <property type="entry name" value="Peptidase_S11_C_sf"/>
</dbReference>
<evidence type="ECO:0000256" key="8">
    <source>
        <dbReference type="ARBA" id="ARBA00022801"/>
    </source>
</evidence>
<dbReference type="PRINTS" id="PR00725">
    <property type="entry name" value="DADACBPTASE1"/>
</dbReference>
<evidence type="ECO:0000259" key="18">
    <source>
        <dbReference type="SMART" id="SM00936"/>
    </source>
</evidence>
<dbReference type="Pfam" id="PF07943">
    <property type="entry name" value="PBP5_C"/>
    <property type="match status" value="1"/>
</dbReference>
<dbReference type="GO" id="GO:0009002">
    <property type="term" value="F:serine-type D-Ala-D-Ala carboxypeptidase activity"/>
    <property type="evidence" value="ECO:0007669"/>
    <property type="project" value="UniProtKB-EC"/>
</dbReference>
<keyword evidence="11" id="KW-0961">Cell wall biogenesis/degradation</keyword>
<feature type="domain" description="Peptidase S11 D-Ala-D-Ala carboxypeptidase A C-terminal" evidence="18">
    <location>
        <begin position="312"/>
        <end position="404"/>
    </location>
</feature>
<dbReference type="GO" id="GO:0006508">
    <property type="term" value="P:proteolysis"/>
    <property type="evidence" value="ECO:0007669"/>
    <property type="project" value="UniProtKB-KW"/>
</dbReference>
<dbReference type="GO" id="GO:0009252">
    <property type="term" value="P:peptidoglycan biosynthetic process"/>
    <property type="evidence" value="ECO:0007669"/>
    <property type="project" value="UniProtKB-UniPathway"/>
</dbReference>
<dbReference type="SMART" id="SM00936">
    <property type="entry name" value="PBP5_C"/>
    <property type="match status" value="1"/>
</dbReference>
<evidence type="ECO:0000256" key="6">
    <source>
        <dbReference type="ARBA" id="ARBA00022670"/>
    </source>
</evidence>
<evidence type="ECO:0000256" key="14">
    <source>
        <dbReference type="PIRSR" id="PIRSR618044-2"/>
    </source>
</evidence>
<dbReference type="Gene3D" id="2.60.410.10">
    <property type="entry name" value="D-Ala-D-Ala carboxypeptidase, C-terminal domain"/>
    <property type="match status" value="1"/>
</dbReference>
<comment type="function">
    <text evidence="1">Removes C-terminal D-alanyl residues from sugar-peptide cell wall precursors.</text>
</comment>
<dbReference type="SUPFAM" id="SSF69189">
    <property type="entry name" value="Penicillin-binding protein associated domain"/>
    <property type="match status" value="1"/>
</dbReference>
<keyword evidence="16" id="KW-0472">Membrane</keyword>
<evidence type="ECO:0000256" key="1">
    <source>
        <dbReference type="ARBA" id="ARBA00003217"/>
    </source>
</evidence>
<keyword evidence="16" id="KW-1133">Transmembrane helix</keyword>
<dbReference type="EC" id="3.4.16.4" evidence="4"/>
<feature type="active site" description="Acyl-ester intermediate" evidence="13">
    <location>
        <position position="81"/>
    </location>
</feature>
<keyword evidence="9" id="KW-0133">Cell shape</keyword>
<evidence type="ECO:0000256" key="9">
    <source>
        <dbReference type="ARBA" id="ARBA00022960"/>
    </source>
</evidence>
<evidence type="ECO:0000313" key="20">
    <source>
        <dbReference type="Proteomes" id="UP000516046"/>
    </source>
</evidence>
<evidence type="ECO:0000256" key="12">
    <source>
        <dbReference type="ARBA" id="ARBA00034000"/>
    </source>
</evidence>
<dbReference type="Proteomes" id="UP000516046">
    <property type="component" value="Chromosome"/>
</dbReference>
<sequence>MKKRLLSLLLLLTVGVASCLPVNAAGSSAVSSQAASTATQSGDSMFKPNVKLNSKAAELVNLDTDTTVFEQNSNQKMYPASTTKIMTFIIIMENIKNVDTETVTYTDAEKKQIDGTGSSTAGLKVGEKFSVHQLLYAMMVPSGNDAALLLATHIGGGSVSKFVDLMNKKAKALGCTGTHFSNPDGLHDENHYTTAHDLALMAKYALTLNYFSEITNTTVYNLTPLNEPTVMRQLTTTNAMIDRGAEGGAYYNPYVKGIKTGHTDEAGRCLVTTAVYGGCTYLCVLMGAPTNSATFGEMVDTTALYRWVYNNFNLVQIASSKQPIWEVPLKYAWNRDSIILCPEKDVTAVLPEGVSANSVEVTPNVPASVDAPVQKGQVIGTATLTYAKQKLATVRLVANETIDRSELVHSANTAKEIFTAPWFIAILAVIIVLVAVYVVLALFYNRRKNTMRKVKKYKRF</sequence>
<evidence type="ECO:0000256" key="11">
    <source>
        <dbReference type="ARBA" id="ARBA00023316"/>
    </source>
</evidence>
<name>A0A7G9WHX1_9FIRM</name>
<dbReference type="PANTHER" id="PTHR21581:SF6">
    <property type="entry name" value="TRAFFICKING PROTEIN PARTICLE COMPLEX SUBUNIT 12"/>
    <property type="match status" value="1"/>
</dbReference>
<dbReference type="InterPro" id="IPR001967">
    <property type="entry name" value="Peptidase_S11_N"/>
</dbReference>
<evidence type="ECO:0000256" key="5">
    <source>
        <dbReference type="ARBA" id="ARBA00022645"/>
    </source>
</evidence>
<dbReference type="UniPathway" id="UPA00219"/>
<dbReference type="Gene3D" id="3.40.710.10">
    <property type="entry name" value="DD-peptidase/beta-lactamase superfamily"/>
    <property type="match status" value="1"/>
</dbReference>
<dbReference type="SUPFAM" id="SSF56601">
    <property type="entry name" value="beta-lactamase/transpeptidase-like"/>
    <property type="match status" value="1"/>
</dbReference>
<dbReference type="InterPro" id="IPR012338">
    <property type="entry name" value="Beta-lactam/transpept-like"/>
</dbReference>
<feature type="active site" evidence="13">
    <location>
        <position position="142"/>
    </location>
</feature>
<gene>
    <name evidence="19" type="ORF">H6X83_01050</name>
</gene>
<dbReference type="RefSeq" id="WP_212507348.1">
    <property type="nucleotide sequence ID" value="NZ_CP060696.1"/>
</dbReference>
<feature type="chain" id="PRO_5038444733" description="serine-type D-Ala-D-Ala carboxypeptidase" evidence="17">
    <location>
        <begin position="25"/>
        <end position="460"/>
    </location>
</feature>